<dbReference type="Pfam" id="PF00872">
    <property type="entry name" value="Transposase_mut"/>
    <property type="match status" value="1"/>
</dbReference>
<evidence type="ECO:0000313" key="7">
    <source>
        <dbReference type="Proteomes" id="UP000593737"/>
    </source>
</evidence>
<name>A0A7S8FF16_9BACT</name>
<evidence type="ECO:0000256" key="4">
    <source>
        <dbReference type="ARBA" id="ARBA00023125"/>
    </source>
</evidence>
<dbReference type="GO" id="GO:0004803">
    <property type="term" value="F:transposase activity"/>
    <property type="evidence" value="ECO:0007669"/>
    <property type="project" value="InterPro"/>
</dbReference>
<evidence type="ECO:0000256" key="5">
    <source>
        <dbReference type="ARBA" id="ARBA00023172"/>
    </source>
</evidence>
<dbReference type="AlphaFoldDB" id="A0A7S8FF16"/>
<dbReference type="Proteomes" id="UP000593737">
    <property type="component" value="Chromosome"/>
</dbReference>
<dbReference type="GO" id="GO:0006313">
    <property type="term" value="P:DNA transposition"/>
    <property type="evidence" value="ECO:0007669"/>
    <property type="project" value="InterPro"/>
</dbReference>
<protein>
    <recommendedName>
        <fullName evidence="8">Transposase</fullName>
    </recommendedName>
</protein>
<dbReference type="InterPro" id="IPR001207">
    <property type="entry name" value="Transposase_mutator"/>
</dbReference>
<dbReference type="KEGG" id="nkf:Nkreftii_002404"/>
<reference evidence="6 7" key="1">
    <citation type="journal article" date="2020" name="ISME J.">
        <title>Enrichment and physiological characterization of a novel comammox Nitrospira indicates ammonium inhibition of complete nitrification.</title>
        <authorList>
            <person name="Sakoula D."/>
            <person name="Koch H."/>
            <person name="Frank J."/>
            <person name="Jetten M.S.M."/>
            <person name="van Kessel M.A.H.J."/>
            <person name="Lucker S."/>
        </authorList>
    </citation>
    <scope>NUCLEOTIDE SEQUENCE [LARGE SCALE GENOMIC DNA]</scope>
    <source>
        <strain evidence="6">Comreactor17</strain>
    </source>
</reference>
<keyword evidence="5" id="KW-0233">DNA recombination</keyword>
<dbReference type="PANTHER" id="PTHR33217">
    <property type="entry name" value="TRANSPOSASE FOR INSERTION SEQUENCE ELEMENT IS1081"/>
    <property type="match status" value="1"/>
</dbReference>
<evidence type="ECO:0000256" key="2">
    <source>
        <dbReference type="ARBA" id="ARBA00010961"/>
    </source>
</evidence>
<comment type="function">
    <text evidence="1">Required for the transposition of the insertion element.</text>
</comment>
<accession>A0A7S8FF16</accession>
<sequence>MDLNLKRSYLGNIIPTHGVYTMVIHHFQAYFDRKHKKRKTLQMLALSGVVRPSHVELRYTIPLLRVEGPTDSFQNPPGPATTQSSLLRQIMELVRRLMMDLQSLRTYLHLAVSSFCVKIGSRGHTPSSTTALVVSERNGYAAMQDGVHHGIIESRAAGDDRLKQWVRGKIQVQLQQVLEEEVATFFGRVRHRHRDTVPLVQLPVVSRDAYGTPHPCSVMGGTVTALHPRVRDLAERFQNKVLPLLTRPPREAGNMLPDLYVQKLATGDFDEALRSLLSDGAPLSASSIQRLKTFLQLESEAWRKRDLSDLAVIYWWADGLYIKAGIEDRKTALLTIVGTLVTGERIVLACESGNRESKRSWLKLLLDLKHRGLTFPQLTVADGRLGLWAALGEIHPSGEKQGCWNHKIANVLNALPKKSRPKASELLEAMPCAETQTDCERLRDTFVRRYRKTAGKAVAMLLRDWERMVTFYSFPQEHWRYLRTTNIVVSPFDSMQLRTNASRRYKRVKGAKVIMWKILRVAEKSWRKLQAPELLPLVASSVPFKDGVMTQSEAFVHAANPQPEKTAA</sequence>
<proteinExistence type="inferred from homology"/>
<organism evidence="6 7">
    <name type="scientific">Candidatus Nitrospira kreftii</name>
    <dbReference type="NCBI Taxonomy" id="2652173"/>
    <lineage>
        <taxon>Bacteria</taxon>
        <taxon>Pseudomonadati</taxon>
        <taxon>Nitrospirota</taxon>
        <taxon>Nitrospiria</taxon>
        <taxon>Nitrospirales</taxon>
        <taxon>Nitrospiraceae</taxon>
        <taxon>Nitrospira</taxon>
    </lineage>
</organism>
<dbReference type="EMBL" id="CP047423">
    <property type="protein sequence ID" value="QPD04630.1"/>
    <property type="molecule type" value="Genomic_DNA"/>
</dbReference>
<evidence type="ECO:0000256" key="3">
    <source>
        <dbReference type="ARBA" id="ARBA00022578"/>
    </source>
</evidence>
<dbReference type="PANTHER" id="PTHR33217:SF9">
    <property type="entry name" value="MUTATOR FAMILY TRANSPOSASE"/>
    <property type="match status" value="1"/>
</dbReference>
<comment type="similarity">
    <text evidence="2">Belongs to the transposase mutator family.</text>
</comment>
<evidence type="ECO:0008006" key="8">
    <source>
        <dbReference type="Google" id="ProtNLM"/>
    </source>
</evidence>
<gene>
    <name evidence="6" type="ORF">Nkreftii_002404</name>
</gene>
<keyword evidence="4" id="KW-0238">DNA-binding</keyword>
<evidence type="ECO:0000256" key="1">
    <source>
        <dbReference type="ARBA" id="ARBA00002190"/>
    </source>
</evidence>
<evidence type="ECO:0000313" key="6">
    <source>
        <dbReference type="EMBL" id="QPD04630.1"/>
    </source>
</evidence>
<dbReference type="NCBIfam" id="NF033543">
    <property type="entry name" value="transpos_IS256"/>
    <property type="match status" value="1"/>
</dbReference>
<keyword evidence="3" id="KW-0815">Transposition</keyword>
<dbReference type="GO" id="GO:0003677">
    <property type="term" value="F:DNA binding"/>
    <property type="evidence" value="ECO:0007669"/>
    <property type="project" value="UniProtKB-KW"/>
</dbReference>